<name>A0A4Y2KIM2_ARAVE</name>
<dbReference type="Proteomes" id="UP000499080">
    <property type="component" value="Unassembled WGS sequence"/>
</dbReference>
<dbReference type="OrthoDB" id="6064907at2759"/>
<keyword evidence="3" id="KW-1185">Reference proteome</keyword>
<accession>A0A4Y2KIM2</accession>
<gene>
    <name evidence="2" type="ORF">AVEN_15138_1</name>
</gene>
<sequence length="265" mass="29466">MLKQQTGNTNGGNTARKTTKLDSFLVEKNQSGKGAKRDSLPKERDEISSKRRKLSDDILAIPGPSGVQHANTASDFHDASGIIIHEKKSRFCKKYQGEQLIFEAMANPAGFAFSVWDEMLINLIDTLRGLIEEILQRSTEGLSLQDLIRICVFAPGLDYPISTCLNTVEEMTVEKVLYEICKVLQSKKTLRLDERLIFDIVPVRRPIGAGRKSILNIEVDRLRKKSVGAIPSDNESICCARAIVVGHAAVTKNQSGMEANHFKRL</sequence>
<dbReference type="EMBL" id="BGPR01004685">
    <property type="protein sequence ID" value="GBN02208.1"/>
    <property type="molecule type" value="Genomic_DNA"/>
</dbReference>
<evidence type="ECO:0000313" key="2">
    <source>
        <dbReference type="EMBL" id="GBN02208.1"/>
    </source>
</evidence>
<dbReference type="AlphaFoldDB" id="A0A4Y2KIM2"/>
<reference evidence="2 3" key="1">
    <citation type="journal article" date="2019" name="Sci. Rep.">
        <title>Orb-weaving spider Araneus ventricosus genome elucidates the spidroin gene catalogue.</title>
        <authorList>
            <person name="Kono N."/>
            <person name="Nakamura H."/>
            <person name="Ohtoshi R."/>
            <person name="Moran D.A.P."/>
            <person name="Shinohara A."/>
            <person name="Yoshida Y."/>
            <person name="Fujiwara M."/>
            <person name="Mori M."/>
            <person name="Tomita M."/>
            <person name="Arakawa K."/>
        </authorList>
    </citation>
    <scope>NUCLEOTIDE SEQUENCE [LARGE SCALE GENOMIC DNA]</scope>
</reference>
<feature type="compositionally biased region" description="Basic and acidic residues" evidence="1">
    <location>
        <begin position="35"/>
        <end position="49"/>
    </location>
</feature>
<feature type="compositionally biased region" description="Polar residues" evidence="1">
    <location>
        <begin position="1"/>
        <end position="16"/>
    </location>
</feature>
<evidence type="ECO:0000313" key="3">
    <source>
        <dbReference type="Proteomes" id="UP000499080"/>
    </source>
</evidence>
<evidence type="ECO:0000256" key="1">
    <source>
        <dbReference type="SAM" id="MobiDB-lite"/>
    </source>
</evidence>
<organism evidence="2 3">
    <name type="scientific">Araneus ventricosus</name>
    <name type="common">Orbweaver spider</name>
    <name type="synonym">Epeira ventricosa</name>
    <dbReference type="NCBI Taxonomy" id="182803"/>
    <lineage>
        <taxon>Eukaryota</taxon>
        <taxon>Metazoa</taxon>
        <taxon>Ecdysozoa</taxon>
        <taxon>Arthropoda</taxon>
        <taxon>Chelicerata</taxon>
        <taxon>Arachnida</taxon>
        <taxon>Araneae</taxon>
        <taxon>Araneomorphae</taxon>
        <taxon>Entelegynae</taxon>
        <taxon>Araneoidea</taxon>
        <taxon>Araneidae</taxon>
        <taxon>Araneus</taxon>
    </lineage>
</organism>
<protein>
    <submittedName>
        <fullName evidence="2">Uncharacterized protein</fullName>
    </submittedName>
</protein>
<comment type="caution">
    <text evidence="2">The sequence shown here is derived from an EMBL/GenBank/DDBJ whole genome shotgun (WGS) entry which is preliminary data.</text>
</comment>
<feature type="region of interest" description="Disordered" evidence="1">
    <location>
        <begin position="1"/>
        <end position="51"/>
    </location>
</feature>
<proteinExistence type="predicted"/>